<evidence type="ECO:0000259" key="13">
    <source>
        <dbReference type="PROSITE" id="PS50199"/>
    </source>
</evidence>
<feature type="domain" description="RanBP2-type" evidence="13">
    <location>
        <begin position="19"/>
        <end position="48"/>
    </location>
</feature>
<dbReference type="Gene3D" id="3.90.70.10">
    <property type="entry name" value="Cysteine proteinases"/>
    <property type="match status" value="1"/>
</dbReference>
<dbReference type="OrthoDB" id="424753at2759"/>
<feature type="active site" evidence="10 11">
    <location>
        <position position="420"/>
    </location>
</feature>
<dbReference type="InterPro" id="IPR022684">
    <property type="entry name" value="Calpain_cysteine_protease"/>
</dbReference>
<evidence type="ECO:0000259" key="14">
    <source>
        <dbReference type="PROSITE" id="PS50203"/>
    </source>
</evidence>
<evidence type="ECO:0000256" key="1">
    <source>
        <dbReference type="ARBA" id="ARBA00007623"/>
    </source>
</evidence>
<dbReference type="InterPro" id="IPR038765">
    <property type="entry name" value="Papain-like_cys_pep_sf"/>
</dbReference>
<proteinExistence type="evidence at transcript level"/>
<evidence type="ECO:0000256" key="8">
    <source>
        <dbReference type="ARBA" id="ARBA00022807"/>
    </source>
</evidence>
<dbReference type="PROSITE" id="PS00139">
    <property type="entry name" value="THIOL_PROTEASE_CYS"/>
    <property type="match status" value="1"/>
</dbReference>
<dbReference type="InterPro" id="IPR036443">
    <property type="entry name" value="Znf_RanBP2_sf"/>
</dbReference>
<evidence type="ECO:0000256" key="10">
    <source>
        <dbReference type="PIRSR" id="PIRSR622684-1"/>
    </source>
</evidence>
<gene>
    <name evidence="15" type="primary">SOLH</name>
</gene>
<dbReference type="GO" id="GO:0004198">
    <property type="term" value="F:calcium-dependent cysteine-type endopeptidase activity"/>
    <property type="evidence" value="ECO:0007669"/>
    <property type="project" value="InterPro"/>
</dbReference>
<keyword evidence="2" id="KW-0597">Phosphoprotein</keyword>
<dbReference type="Pfam" id="PF00648">
    <property type="entry name" value="Peptidase_C2"/>
    <property type="match status" value="1"/>
</dbReference>
<comment type="similarity">
    <text evidence="1">Belongs to the peptidase C2 family.</text>
</comment>
<keyword evidence="8 11" id="KW-0788">Thiol protease</keyword>
<dbReference type="PROSITE" id="PS50203">
    <property type="entry name" value="CALPAIN_CAT"/>
    <property type="match status" value="1"/>
</dbReference>
<evidence type="ECO:0000256" key="7">
    <source>
        <dbReference type="ARBA" id="ARBA00022801"/>
    </source>
</evidence>
<dbReference type="PANTHER" id="PTHR10183">
    <property type="entry name" value="CALPAIN"/>
    <property type="match status" value="1"/>
</dbReference>
<dbReference type="PANTHER" id="PTHR10183:SF382">
    <property type="entry name" value="CALPAIN-15"/>
    <property type="match status" value="1"/>
</dbReference>
<dbReference type="InterPro" id="IPR001300">
    <property type="entry name" value="Peptidase_C2_calpain_cat"/>
</dbReference>
<dbReference type="FunFam" id="3.90.70.10:FF:000010">
    <property type="entry name" value="Calpain 15"/>
    <property type="match status" value="1"/>
</dbReference>
<keyword evidence="3 11" id="KW-0645">Protease</keyword>
<dbReference type="CDD" id="cd00044">
    <property type="entry name" value="CysPc"/>
    <property type="match status" value="1"/>
</dbReference>
<evidence type="ECO:0000256" key="3">
    <source>
        <dbReference type="ARBA" id="ARBA00022670"/>
    </source>
</evidence>
<evidence type="ECO:0000256" key="4">
    <source>
        <dbReference type="ARBA" id="ARBA00022723"/>
    </source>
</evidence>
<dbReference type="EMBL" id="HAAD01005519">
    <property type="protein sequence ID" value="CDG71751.1"/>
    <property type="molecule type" value="mRNA"/>
</dbReference>
<name>T2MI17_HYDVU</name>
<evidence type="ECO:0000256" key="9">
    <source>
        <dbReference type="ARBA" id="ARBA00022833"/>
    </source>
</evidence>
<keyword evidence="4" id="KW-0479">Metal-binding</keyword>
<evidence type="ECO:0000313" key="15">
    <source>
        <dbReference type="EMBL" id="CDG71751.1"/>
    </source>
</evidence>
<dbReference type="Gene3D" id="2.30.30.380">
    <property type="entry name" value="Zn-finger domain of Sec23/24"/>
    <property type="match status" value="1"/>
</dbReference>
<dbReference type="SUPFAM" id="SSF90209">
    <property type="entry name" value="Ran binding protein zinc finger-like"/>
    <property type="match status" value="1"/>
</dbReference>
<feature type="active site" evidence="10 11">
    <location>
        <position position="400"/>
    </location>
</feature>
<keyword evidence="5" id="KW-0677">Repeat</keyword>
<dbReference type="InterPro" id="IPR000169">
    <property type="entry name" value="Pept_cys_AS"/>
</dbReference>
<keyword evidence="9" id="KW-0862">Zinc</keyword>
<accession>T2MI17</accession>
<dbReference type="GO" id="GO:0006508">
    <property type="term" value="P:proteolysis"/>
    <property type="evidence" value="ECO:0007669"/>
    <property type="project" value="UniProtKB-KW"/>
</dbReference>
<keyword evidence="6 12" id="KW-0863">Zinc-finger</keyword>
<dbReference type="AlphaFoldDB" id="T2MI17"/>
<reference evidence="15" key="1">
    <citation type="journal article" date="2013" name="Genome Biol. Evol.">
        <title>Punctuated emergences of genetic and phenotypic innovations in eumetazoan, bilaterian, euteleostome, and hominidae ancestors.</title>
        <authorList>
            <person name="Wenger Y."/>
            <person name="Galliot B."/>
        </authorList>
    </citation>
    <scope>NUCLEOTIDE SEQUENCE</scope>
    <source>
        <tissue evidence="15">Whole animals</tissue>
    </source>
</reference>
<dbReference type="InterPro" id="IPR001876">
    <property type="entry name" value="Znf_RanBP2"/>
</dbReference>
<keyword evidence="7 11" id="KW-0378">Hydrolase</keyword>
<organism evidence="15">
    <name type="scientific">Hydra vulgaris</name>
    <name type="common">Hydra</name>
    <name type="synonym">Hydra attenuata</name>
    <dbReference type="NCBI Taxonomy" id="6087"/>
    <lineage>
        <taxon>Eukaryota</taxon>
        <taxon>Metazoa</taxon>
        <taxon>Cnidaria</taxon>
        <taxon>Hydrozoa</taxon>
        <taxon>Hydroidolina</taxon>
        <taxon>Anthoathecata</taxon>
        <taxon>Aplanulata</taxon>
        <taxon>Hydridae</taxon>
        <taxon>Hydra</taxon>
    </lineage>
</organism>
<sequence length="748" mass="84915">INIMAEQNKIYEPVYAVHKEKKWRCHECTFLNAELYMQCEICFTIKKSENIFNDHSNGEVLNKDFKENMNPEKKTFINFLKDAKFKLFSEISQQQNDSTDNTLQSKNNTPENNFLLNCSCNNEELNTDNSTDKCYKYLHRQRSLKSDQIRGKHEELAIEKWKDIVLFCKQAQIQFVDDSFPPSAKSLTFSSLPYDKVTYWLRPKEIFRSNTQTKWTMFRNPRPSDILQGTIGNCWFLSALAVVCERPELLEKIMVTREICDEGAYQIRICKNGKWIVVLVDDLLPCDANGQLVFSQAARNQLWVPIIEKAVAKSVGCYEALVAGRCIEGLQLLTGCPCECILLSNHMDDAEEDIVDKDLVWAKLLSSRNAGYLMGASCGGDITNQEAIDAYTKVGLHAQHAYSVLDIQQFGDNRLIRLRNPWGRGSWTGRWSDSSFLWTNELREMLNAHGSEEGVFWISLEDMIKYFDSVDVCKYRPDWTEVSIEGRFPSPNNNFGQACHVTVFNPTEIDITLFQESNRGSQKSSLATLDLLIGVYKATSGSSQPKPLKYITHSERKIKPSVLCNVFLDVGVYLIIPAAFNHWNSGVSLDGPPKYVLSIHSSKPILTDHIAMPRYSYSDSLFLLVEKHGKRHQGIPGVTCYYMSLKLAGLIVAAENRRSDVHLHVDCNCEESFNVVSTRGSLVTSDCLPPLSRQILTVLTQLEGTDGYSVSHKLKFRISPKNGYGSYGSHQHPLLLNGLSEIHNPRPL</sequence>
<dbReference type="SUPFAM" id="SSF54001">
    <property type="entry name" value="Cysteine proteinases"/>
    <property type="match status" value="1"/>
</dbReference>
<dbReference type="PROSITE" id="PS50199">
    <property type="entry name" value="ZF_RANBP2_2"/>
    <property type="match status" value="1"/>
</dbReference>
<dbReference type="PROSITE" id="PS01358">
    <property type="entry name" value="ZF_RANBP2_1"/>
    <property type="match status" value="1"/>
</dbReference>
<evidence type="ECO:0000256" key="11">
    <source>
        <dbReference type="PROSITE-ProRule" id="PRU00239"/>
    </source>
</evidence>
<feature type="active site" evidence="10 11">
    <location>
        <position position="234"/>
    </location>
</feature>
<feature type="non-terminal residue" evidence="15">
    <location>
        <position position="1"/>
    </location>
</feature>
<protein>
    <submittedName>
        <fullName evidence="15">Calpain-15</fullName>
    </submittedName>
</protein>
<dbReference type="GO" id="GO:0008270">
    <property type="term" value="F:zinc ion binding"/>
    <property type="evidence" value="ECO:0007669"/>
    <property type="project" value="UniProtKB-KW"/>
</dbReference>
<evidence type="ECO:0000256" key="12">
    <source>
        <dbReference type="PROSITE-ProRule" id="PRU00322"/>
    </source>
</evidence>
<dbReference type="PRINTS" id="PR00704">
    <property type="entry name" value="CALPAIN"/>
</dbReference>
<evidence type="ECO:0000256" key="6">
    <source>
        <dbReference type="ARBA" id="ARBA00022771"/>
    </source>
</evidence>
<evidence type="ECO:0000256" key="5">
    <source>
        <dbReference type="ARBA" id="ARBA00022737"/>
    </source>
</evidence>
<dbReference type="SMART" id="SM00230">
    <property type="entry name" value="CysPc"/>
    <property type="match status" value="1"/>
</dbReference>
<evidence type="ECO:0000256" key="2">
    <source>
        <dbReference type="ARBA" id="ARBA00022553"/>
    </source>
</evidence>
<dbReference type="GO" id="GO:0005737">
    <property type="term" value="C:cytoplasm"/>
    <property type="evidence" value="ECO:0007669"/>
    <property type="project" value="TreeGrafter"/>
</dbReference>
<feature type="domain" description="Calpain catalytic" evidence="14">
    <location>
        <begin position="174"/>
        <end position="476"/>
    </location>
</feature>